<protein>
    <submittedName>
        <fullName evidence="2">Secretion protein HlyD</fullName>
    </submittedName>
</protein>
<dbReference type="AlphaFoldDB" id="F3G079"/>
<proteinExistence type="predicted"/>
<dbReference type="Proteomes" id="UP000004471">
    <property type="component" value="Unassembled WGS sequence"/>
</dbReference>
<evidence type="ECO:0000256" key="1">
    <source>
        <dbReference type="SAM" id="MobiDB-lite"/>
    </source>
</evidence>
<name>F3G079_PSESX</name>
<comment type="caution">
    <text evidence="2">The sequence shown here is derived from an EMBL/GenBank/DDBJ whole genome shotgun (WGS) entry which is preliminary data.</text>
</comment>
<feature type="region of interest" description="Disordered" evidence="1">
    <location>
        <begin position="1"/>
        <end position="24"/>
    </location>
</feature>
<feature type="non-terminal residue" evidence="2">
    <location>
        <position position="1"/>
    </location>
</feature>
<accession>F3G079</accession>
<organism evidence="2 3">
    <name type="scientific">Pseudomonas syringae pv. japonica str. M301072</name>
    <dbReference type="NCBI Taxonomy" id="629262"/>
    <lineage>
        <taxon>Bacteria</taxon>
        <taxon>Pseudomonadati</taxon>
        <taxon>Pseudomonadota</taxon>
        <taxon>Gammaproteobacteria</taxon>
        <taxon>Pseudomonadales</taxon>
        <taxon>Pseudomonadaceae</taxon>
        <taxon>Pseudomonas</taxon>
        <taxon>Pseudomonas syringae</taxon>
    </lineage>
</organism>
<reference evidence="2 3" key="1">
    <citation type="journal article" date="2011" name="PLoS Pathog.">
        <title>Dynamic evolution of pathogenicity revealed by sequencing and comparative genomics of 19 Pseudomonas syringae isolates.</title>
        <authorList>
            <person name="Baltrus D.A."/>
            <person name="Nishimura M.T."/>
            <person name="Romanchuk A."/>
            <person name="Chang J.H."/>
            <person name="Mukhtar M.S."/>
            <person name="Cherkis K."/>
            <person name="Roach J."/>
            <person name="Grant S.R."/>
            <person name="Jones C.D."/>
            <person name="Dangl J.L."/>
        </authorList>
    </citation>
    <scope>NUCLEOTIDE SEQUENCE [LARGE SCALE GENOMIC DNA]</scope>
    <source>
        <strain evidence="3">M301072PT</strain>
    </source>
</reference>
<evidence type="ECO:0000313" key="3">
    <source>
        <dbReference type="Proteomes" id="UP000004471"/>
    </source>
</evidence>
<sequence>EAPRNSPPPAPLTSPVTSKPRSTRKRVVSSVIFGVVAL</sequence>
<evidence type="ECO:0000313" key="2">
    <source>
        <dbReference type="EMBL" id="EGH35871.1"/>
    </source>
</evidence>
<dbReference type="EMBL" id="AEAH01004154">
    <property type="protein sequence ID" value="EGH35871.1"/>
    <property type="molecule type" value="Genomic_DNA"/>
</dbReference>
<feature type="non-terminal residue" evidence="2">
    <location>
        <position position="38"/>
    </location>
</feature>
<feature type="compositionally biased region" description="Pro residues" evidence="1">
    <location>
        <begin position="1"/>
        <end position="12"/>
    </location>
</feature>
<gene>
    <name evidence="2" type="ORF">PSYJA_45241</name>
</gene>